<dbReference type="InterPro" id="IPR013106">
    <property type="entry name" value="Ig_V-set"/>
</dbReference>
<dbReference type="GO" id="GO:0046847">
    <property type="term" value="P:filopodium assembly"/>
    <property type="evidence" value="ECO:0007669"/>
    <property type="project" value="TreeGrafter"/>
</dbReference>
<evidence type="ECO:0000256" key="2">
    <source>
        <dbReference type="ARBA" id="ARBA00022729"/>
    </source>
</evidence>
<keyword evidence="2 6" id="KW-0732">Signal</keyword>
<dbReference type="OrthoDB" id="9933251at2759"/>
<evidence type="ECO:0000256" key="5">
    <source>
        <dbReference type="SAM" id="Phobius"/>
    </source>
</evidence>
<keyword evidence="9" id="KW-1185">Reference proteome</keyword>
<dbReference type="InterPro" id="IPR013783">
    <property type="entry name" value="Ig-like_fold"/>
</dbReference>
<dbReference type="SMART" id="SM00409">
    <property type="entry name" value="IG"/>
    <property type="match status" value="1"/>
</dbReference>
<sequence length="244" mass="27724">MKNLRDWGQARATVLLLILCLLQLIPHIAEGEFGEESRVGAPPGWGSREESDMCGHWRGDVRIKPESPSWSRLTEPCKVHLRGGKGIMLLIPDPIINATVTQNVLLSVDYTCNGTSWIQWQFMSSWKSQCIIEWKTNSYINISSSYNGRVHNYDNGSIQLLNVEVRDSGFYMITLSDEIGNIKQSTIILNVHEVRYEELYFVAVFIAFLAAGSAVLVCLMWVCNKCINICQKRKQHRRGNAVLY</sequence>
<dbReference type="InterPro" id="IPR036179">
    <property type="entry name" value="Ig-like_dom_sf"/>
</dbReference>
<gene>
    <name evidence="8" type="ORF">AB205_0072910</name>
</gene>
<keyword evidence="4" id="KW-0325">Glycoprotein</keyword>
<evidence type="ECO:0000256" key="4">
    <source>
        <dbReference type="ARBA" id="ARBA00023180"/>
    </source>
</evidence>
<feature type="chain" id="PRO_5013674917" description="Immunoglobulin domain-containing protein" evidence="6">
    <location>
        <begin position="32"/>
        <end position="244"/>
    </location>
</feature>
<dbReference type="SUPFAM" id="SSF48726">
    <property type="entry name" value="Immunoglobulin"/>
    <property type="match status" value="1"/>
</dbReference>
<evidence type="ECO:0000259" key="7">
    <source>
        <dbReference type="SMART" id="SM00409"/>
    </source>
</evidence>
<feature type="domain" description="Immunoglobulin" evidence="7">
    <location>
        <begin position="93"/>
        <end position="192"/>
    </location>
</feature>
<dbReference type="Proteomes" id="UP000228934">
    <property type="component" value="Unassembled WGS sequence"/>
</dbReference>
<dbReference type="GO" id="GO:0030425">
    <property type="term" value="C:dendrite"/>
    <property type="evidence" value="ECO:0007669"/>
    <property type="project" value="TreeGrafter"/>
</dbReference>
<feature type="transmembrane region" description="Helical" evidence="5">
    <location>
        <begin position="199"/>
        <end position="223"/>
    </location>
</feature>
<dbReference type="GO" id="GO:1904891">
    <property type="term" value="P:positive regulation of excitatory synapse assembly"/>
    <property type="evidence" value="ECO:0007669"/>
    <property type="project" value="TreeGrafter"/>
</dbReference>
<dbReference type="Gene3D" id="2.60.40.10">
    <property type="entry name" value="Immunoglobulins"/>
    <property type="match status" value="1"/>
</dbReference>
<dbReference type="AlphaFoldDB" id="A0A2G9S0F5"/>
<organism evidence="8 9">
    <name type="scientific">Aquarana catesbeiana</name>
    <name type="common">American bullfrog</name>
    <name type="synonym">Rana catesbeiana</name>
    <dbReference type="NCBI Taxonomy" id="8400"/>
    <lineage>
        <taxon>Eukaryota</taxon>
        <taxon>Metazoa</taxon>
        <taxon>Chordata</taxon>
        <taxon>Craniata</taxon>
        <taxon>Vertebrata</taxon>
        <taxon>Euteleostomi</taxon>
        <taxon>Amphibia</taxon>
        <taxon>Batrachia</taxon>
        <taxon>Anura</taxon>
        <taxon>Neobatrachia</taxon>
        <taxon>Ranoidea</taxon>
        <taxon>Ranidae</taxon>
        <taxon>Aquarana</taxon>
    </lineage>
</organism>
<feature type="signal peptide" evidence="6">
    <location>
        <begin position="1"/>
        <end position="31"/>
    </location>
</feature>
<dbReference type="GO" id="GO:0005886">
    <property type="term" value="C:plasma membrane"/>
    <property type="evidence" value="ECO:0007669"/>
    <property type="project" value="TreeGrafter"/>
</dbReference>
<proteinExistence type="predicted"/>
<protein>
    <recommendedName>
        <fullName evidence="7">Immunoglobulin domain-containing protein</fullName>
    </recommendedName>
</protein>
<evidence type="ECO:0000256" key="1">
    <source>
        <dbReference type="ARBA" id="ARBA00004370"/>
    </source>
</evidence>
<evidence type="ECO:0000256" key="3">
    <source>
        <dbReference type="ARBA" id="ARBA00023136"/>
    </source>
</evidence>
<dbReference type="PANTHER" id="PTHR12080">
    <property type="entry name" value="SIGNALING LYMPHOCYTIC ACTIVATION MOLECULE"/>
    <property type="match status" value="1"/>
</dbReference>
<evidence type="ECO:0000313" key="8">
    <source>
        <dbReference type="EMBL" id="PIO32941.1"/>
    </source>
</evidence>
<dbReference type="GO" id="GO:0030424">
    <property type="term" value="C:axon"/>
    <property type="evidence" value="ECO:0007669"/>
    <property type="project" value="TreeGrafter"/>
</dbReference>
<dbReference type="PANTHER" id="PTHR12080:SF93">
    <property type="entry name" value="V-SET AND TRANSMEMBRANE DOMAIN-CONTAINING PROTEIN 5"/>
    <property type="match status" value="1"/>
</dbReference>
<reference evidence="9" key="1">
    <citation type="journal article" date="2017" name="Nat. Commun.">
        <title>The North American bullfrog draft genome provides insight into hormonal regulation of long noncoding RNA.</title>
        <authorList>
            <person name="Hammond S.A."/>
            <person name="Warren R.L."/>
            <person name="Vandervalk B.P."/>
            <person name="Kucuk E."/>
            <person name="Khan H."/>
            <person name="Gibb E.A."/>
            <person name="Pandoh P."/>
            <person name="Kirk H."/>
            <person name="Zhao Y."/>
            <person name="Jones M."/>
            <person name="Mungall A.J."/>
            <person name="Coope R."/>
            <person name="Pleasance S."/>
            <person name="Moore R.A."/>
            <person name="Holt R.A."/>
            <person name="Round J.M."/>
            <person name="Ohora S."/>
            <person name="Walle B.V."/>
            <person name="Veldhoen N."/>
            <person name="Helbing C.C."/>
            <person name="Birol I."/>
        </authorList>
    </citation>
    <scope>NUCLEOTIDE SEQUENCE [LARGE SCALE GENOMIC DNA]</scope>
</reference>
<evidence type="ECO:0000256" key="6">
    <source>
        <dbReference type="SAM" id="SignalP"/>
    </source>
</evidence>
<comment type="subcellular location">
    <subcellularLocation>
        <location evidence="1">Membrane</location>
    </subcellularLocation>
</comment>
<keyword evidence="3 5" id="KW-0472">Membrane</keyword>
<name>A0A2G9S0F5_AQUCT</name>
<dbReference type="Pfam" id="PF07686">
    <property type="entry name" value="V-set"/>
    <property type="match status" value="1"/>
</dbReference>
<keyword evidence="5" id="KW-1133">Transmembrane helix</keyword>
<dbReference type="InterPro" id="IPR003599">
    <property type="entry name" value="Ig_sub"/>
</dbReference>
<keyword evidence="5" id="KW-0812">Transmembrane</keyword>
<dbReference type="EMBL" id="KV927246">
    <property type="protein sequence ID" value="PIO32941.1"/>
    <property type="molecule type" value="Genomic_DNA"/>
</dbReference>
<accession>A0A2G9S0F5</accession>
<evidence type="ECO:0000313" key="9">
    <source>
        <dbReference type="Proteomes" id="UP000228934"/>
    </source>
</evidence>
<dbReference type="InterPro" id="IPR015631">
    <property type="entry name" value="CD2/SLAM_rcpt"/>
</dbReference>